<name>A0A9X7B8U0_BACCE</name>
<gene>
    <name evidence="1" type="ORF">COK98_25650</name>
</gene>
<evidence type="ECO:0000313" key="1">
    <source>
        <dbReference type="EMBL" id="PFV02920.1"/>
    </source>
</evidence>
<dbReference type="EMBL" id="NVDQ01000036">
    <property type="protein sequence ID" value="PFV02920.1"/>
    <property type="molecule type" value="Genomic_DNA"/>
</dbReference>
<comment type="caution">
    <text evidence="1">The sequence shown here is derived from an EMBL/GenBank/DDBJ whole genome shotgun (WGS) entry which is preliminary data.</text>
</comment>
<protein>
    <submittedName>
        <fullName evidence="1">Uncharacterized protein</fullName>
    </submittedName>
</protein>
<sequence>MASSGTVNIYQGYSGIERLLPTETKEIRNLPVGGTYPGTLDSKARAGGAILNIGIVYRGTVPAKKGAFISEVDVQEGGKIINFTIMNLSSDAVNLDVTGWYSPI</sequence>
<evidence type="ECO:0000313" key="2">
    <source>
        <dbReference type="Proteomes" id="UP000226257"/>
    </source>
</evidence>
<dbReference type="AlphaFoldDB" id="A0A9X7B8U0"/>
<proteinExistence type="predicted"/>
<accession>A0A9X7B8U0</accession>
<reference evidence="1 2" key="1">
    <citation type="submission" date="2017-09" db="EMBL/GenBank/DDBJ databases">
        <title>Large-scale bioinformatics analysis of Bacillus genomes uncovers conserved roles of natural products in bacterial physiology.</title>
        <authorList>
            <consortium name="Agbiome Team Llc"/>
            <person name="Bleich R.M."/>
            <person name="Grubbs K.J."/>
            <person name="Santa Maria K.C."/>
            <person name="Allen S.E."/>
            <person name="Farag S."/>
            <person name="Shank E.A."/>
            <person name="Bowers A."/>
        </authorList>
    </citation>
    <scope>NUCLEOTIDE SEQUENCE [LARGE SCALE GENOMIC DNA]</scope>
    <source>
        <strain evidence="1 2">AFS060282</strain>
    </source>
</reference>
<organism evidence="1 2">
    <name type="scientific">Bacillus cereus</name>
    <dbReference type="NCBI Taxonomy" id="1396"/>
    <lineage>
        <taxon>Bacteria</taxon>
        <taxon>Bacillati</taxon>
        <taxon>Bacillota</taxon>
        <taxon>Bacilli</taxon>
        <taxon>Bacillales</taxon>
        <taxon>Bacillaceae</taxon>
        <taxon>Bacillus</taxon>
        <taxon>Bacillus cereus group</taxon>
    </lineage>
</organism>
<dbReference type="Proteomes" id="UP000226257">
    <property type="component" value="Unassembled WGS sequence"/>
</dbReference>
<dbReference type="RefSeq" id="WP_098660135.1">
    <property type="nucleotide sequence ID" value="NZ_NUIW01000004.1"/>
</dbReference>